<dbReference type="PANTHER" id="PTHR30189:SF1">
    <property type="entry name" value="LPS-ASSEMBLY PROTEIN LPTD"/>
    <property type="match status" value="1"/>
</dbReference>
<keyword evidence="4" id="KW-1185">Reference proteome</keyword>
<feature type="domain" description="Organic solvent tolerance-like N-terminal" evidence="2">
    <location>
        <begin position="48"/>
        <end position="204"/>
    </location>
</feature>
<comment type="caution">
    <text evidence="3">The sequence shown here is derived from an EMBL/GenBank/DDBJ whole genome shotgun (WGS) entry which is preliminary data.</text>
</comment>
<name>A0A9R1CBH6_9BACT</name>
<dbReference type="Gene3D" id="2.60.450.10">
    <property type="entry name" value="Lipopolysaccharide (LPS) transport protein A like domain"/>
    <property type="match status" value="3"/>
</dbReference>
<evidence type="ECO:0000259" key="2">
    <source>
        <dbReference type="Pfam" id="PF13100"/>
    </source>
</evidence>
<dbReference type="EMBL" id="BPUB01000002">
    <property type="protein sequence ID" value="GJG59563.1"/>
    <property type="molecule type" value="Genomic_DNA"/>
</dbReference>
<dbReference type="Pfam" id="PF13100">
    <property type="entry name" value="OstA_2"/>
    <property type="match status" value="1"/>
</dbReference>
<sequence>MINNSHKTITNWHRIIYIVVLCLFVIGLPQQSDAQGSGKGKTKKKAEWVYLDHADDLKFDQATRPGVQIAKGNVRFRFEDNTLSCDSAFFNQISNTFDAMGHVKMHRGTGNVSLSSVRASYNSLSKIFTASKHVVMTQPGNSLHCDSLIYNVESHTANYYGNGRLSGNGATVTSEQGDYNTKTHDAHFTGHRVVLHSPEYTVTTPSLNYNTQTKKGHVQGKSVIRTAAGEVVHTDNADFDGISHGFTTHGHSTVTSHERDIEGDNMTYDRSTGRGEGHGHVKVVDKQGGRTITGDNVKFRTANVYKNGKPRNEVVAFEGDGHSVIVDRPAQRTIKGDYLSYNAQTKEGYGKGHVDYIDHLKKNAFLGDYVHYTELHAIAYGHAIVKDFSQSANGDTLFVHADTLKMRGKVVDKPVIGAFSGDTLRMEKDTVRTFYGIGNVRAFRSDVQAVCGLLVGFTGDSTMTMYQDPIVWTGQRQLVGDSIRCFMNDSTIREAHVMGNAMSIEQMPDGEHYNQISSKRIYGYFVDGKIRCSEAFGNVLVVFYPVDDKDSSLIGLNYTETDTMRAFMSPDRKLQKIWMPKSSGTLYPMNQIPADKLKLRGFAWYDYIRPLDKHDIFRHASKGDKSQQRQVRIPPPPLQYVGGKGHNGRNGNAGNTATVVTSSGTRRQIVYPATPVGHPSVEEVRP</sequence>
<accession>A0A9R1CBH6</accession>
<evidence type="ECO:0000256" key="1">
    <source>
        <dbReference type="ARBA" id="ARBA00023237"/>
    </source>
</evidence>
<proteinExistence type="predicted"/>
<organism evidence="3 4">
    <name type="scientific">Prevotella lacticifex</name>
    <dbReference type="NCBI Taxonomy" id="2854755"/>
    <lineage>
        <taxon>Bacteria</taxon>
        <taxon>Pseudomonadati</taxon>
        <taxon>Bacteroidota</taxon>
        <taxon>Bacteroidia</taxon>
        <taxon>Bacteroidales</taxon>
        <taxon>Prevotellaceae</taxon>
        <taxon>Prevotella</taxon>
    </lineage>
</organism>
<dbReference type="GeneID" id="72466394"/>
<dbReference type="Proteomes" id="UP000825483">
    <property type="component" value="Unassembled WGS sequence"/>
</dbReference>
<evidence type="ECO:0000313" key="3">
    <source>
        <dbReference type="EMBL" id="GJG59563.1"/>
    </source>
</evidence>
<dbReference type="PANTHER" id="PTHR30189">
    <property type="entry name" value="LPS-ASSEMBLY PROTEIN"/>
    <property type="match status" value="1"/>
</dbReference>
<dbReference type="AlphaFoldDB" id="A0A9R1CBH6"/>
<dbReference type="RefSeq" id="WP_223928702.1">
    <property type="nucleotide sequence ID" value="NZ_BPTU01000002.1"/>
</dbReference>
<dbReference type="InterPro" id="IPR050218">
    <property type="entry name" value="LptD"/>
</dbReference>
<keyword evidence="1" id="KW-0472">Membrane</keyword>
<reference evidence="3" key="1">
    <citation type="journal article" date="2022" name="Int. J. Syst. Evol. Microbiol.">
        <title>Prevotella lacticifex sp. nov., isolated from the rumen of cows.</title>
        <authorList>
            <person name="Shinkai T."/>
            <person name="Ikeyama N."/>
            <person name="Kumagai M."/>
            <person name="Ohmori H."/>
            <person name="Sakamoto M."/>
            <person name="Ohkuma M."/>
            <person name="Mitsumori M."/>
        </authorList>
    </citation>
    <scope>NUCLEOTIDE SEQUENCE</scope>
    <source>
        <strain evidence="3">R5076</strain>
    </source>
</reference>
<dbReference type="GO" id="GO:0009279">
    <property type="term" value="C:cell outer membrane"/>
    <property type="evidence" value="ECO:0007669"/>
    <property type="project" value="TreeGrafter"/>
</dbReference>
<protein>
    <recommendedName>
        <fullName evidence="2">Organic solvent tolerance-like N-terminal domain-containing protein</fullName>
    </recommendedName>
</protein>
<dbReference type="GO" id="GO:1990351">
    <property type="term" value="C:transporter complex"/>
    <property type="evidence" value="ECO:0007669"/>
    <property type="project" value="TreeGrafter"/>
</dbReference>
<gene>
    <name evidence="3" type="ORF">PRLR5076_24140</name>
</gene>
<keyword evidence="1" id="KW-0998">Cell outer membrane</keyword>
<evidence type="ECO:0000313" key="4">
    <source>
        <dbReference type="Proteomes" id="UP000825483"/>
    </source>
</evidence>
<dbReference type="InterPro" id="IPR005653">
    <property type="entry name" value="OstA-like_N"/>
</dbReference>